<feature type="non-terminal residue" evidence="8">
    <location>
        <position position="682"/>
    </location>
</feature>
<evidence type="ECO:0000256" key="4">
    <source>
        <dbReference type="ARBA" id="ARBA00022737"/>
    </source>
</evidence>
<dbReference type="AlphaFoldDB" id="B1V7Z9"/>
<dbReference type="Gene3D" id="3.80.10.10">
    <property type="entry name" value="Ribonuclease Inhibitor"/>
    <property type="match status" value="1"/>
</dbReference>
<dbReference type="InterPro" id="IPR001611">
    <property type="entry name" value="Leu-rich_rpt"/>
</dbReference>
<dbReference type="InterPro" id="IPR014756">
    <property type="entry name" value="Ig_E-set"/>
</dbReference>
<proteinExistence type="inferred from homology"/>
<dbReference type="InterPro" id="IPR013783">
    <property type="entry name" value="Ig-like_fold"/>
</dbReference>
<dbReference type="EMBL" id="ABOO01000088">
    <property type="protein sequence ID" value="EDT70062.1"/>
    <property type="molecule type" value="Genomic_DNA"/>
</dbReference>
<evidence type="ECO:0000313" key="9">
    <source>
        <dbReference type="Proteomes" id="UP000003188"/>
    </source>
</evidence>
<feature type="domain" description="Pesticidal crystal protein Cry22Aa Ig-like" evidence="7">
    <location>
        <begin position="383"/>
        <end position="448"/>
    </location>
</feature>
<dbReference type="PANTHER" id="PTHR46652">
    <property type="entry name" value="LEUCINE-RICH REPEAT AND IQ DOMAIN-CONTAINING PROTEIN 1-RELATED"/>
    <property type="match status" value="1"/>
</dbReference>
<keyword evidence="3 5" id="KW-0732">Signal</keyword>
<evidence type="ECO:0000313" key="8">
    <source>
        <dbReference type="EMBL" id="EDT70062.1"/>
    </source>
</evidence>
<dbReference type="InterPro" id="IPR014755">
    <property type="entry name" value="Cu-Rt/internalin_Ig-like"/>
</dbReference>
<keyword evidence="4" id="KW-0677">Repeat</keyword>
<dbReference type="Pfam" id="PF12799">
    <property type="entry name" value="LRR_4"/>
    <property type="match status" value="2"/>
</dbReference>
<feature type="signal peptide" evidence="5">
    <location>
        <begin position="1"/>
        <end position="28"/>
    </location>
</feature>
<gene>
    <name evidence="8" type="ORF">CJD_0003</name>
</gene>
<dbReference type="Pfam" id="PF16403">
    <property type="entry name" value="Bact_surface_Ig-like"/>
    <property type="match status" value="1"/>
</dbReference>
<evidence type="ECO:0000256" key="3">
    <source>
        <dbReference type="ARBA" id="ARBA00022729"/>
    </source>
</evidence>
<dbReference type="PROSITE" id="PS51450">
    <property type="entry name" value="LRR"/>
    <property type="match status" value="3"/>
</dbReference>
<dbReference type="Pfam" id="PF08191">
    <property type="entry name" value="LRR_adjacent"/>
    <property type="match status" value="1"/>
</dbReference>
<evidence type="ECO:0000259" key="6">
    <source>
        <dbReference type="Pfam" id="PF08191"/>
    </source>
</evidence>
<reference evidence="8 9" key="1">
    <citation type="submission" date="2008-03" db="EMBL/GenBank/DDBJ databases">
        <authorList>
            <person name="Paulsen I."/>
            <person name="Sebastian Y."/>
        </authorList>
    </citation>
    <scope>NUCLEOTIDE SEQUENCE [LARGE SCALE GENOMIC DNA]</scope>
    <source>
        <strain evidence="9">D str. JGS1721</strain>
    </source>
</reference>
<dbReference type="InterPro" id="IPR050836">
    <property type="entry name" value="SDS22/Internalin_LRR"/>
</dbReference>
<accession>B1V7Z9</accession>
<dbReference type="InterPro" id="IPR032179">
    <property type="entry name" value="Cry22Aa_Ig-like"/>
</dbReference>
<dbReference type="InterPro" id="IPR032675">
    <property type="entry name" value="LRR_dom_sf"/>
</dbReference>
<comment type="caution">
    <text evidence="8">The sequence shown here is derived from an EMBL/GenBank/DDBJ whole genome shotgun (WGS) entry which is preliminary data.</text>
</comment>
<dbReference type="InterPro" id="IPR025875">
    <property type="entry name" value="Leu-rich_rpt_4"/>
</dbReference>
<dbReference type="SMART" id="SM00365">
    <property type="entry name" value="LRR_SD22"/>
    <property type="match status" value="3"/>
</dbReference>
<dbReference type="SUPFAM" id="SSF52058">
    <property type="entry name" value="L domain-like"/>
    <property type="match status" value="1"/>
</dbReference>
<sequence length="682" mass="73947">MNRKKLQALILTGTLSVSMIAPSLNAFASELTQDNTASVNEIKPQVRSQEIYFPSNPLVIPVGSPESVLLDGVYCQDYDGESCEVSISGGYYDLNNPGTYTVEYEAQGYGTVYTGVRTIVVEAKQEVNANIPDANLKAALNEKLGADRQPTQDITESELKSLTDVLDLSNKNITDLTGIEYCTNVSTLNLQDNNIEDISPLKNLTNLRNLRLFNNPISDISPLANLTNLNFINISNAQISDISSLKDLIKLTYLDVRDNKISDISPLNNLTELSKLYLSGQNIQGEDVKTDTTLAEVNNIVKGLDGSYVTPTENSGYIYDAEGNKVIFNNIIESGNKSYTFNQDVTVGNAIANFSGTVTHNIIKNDTSAPVITVEGVADPENTPIELTAGDSYDFSTGVTATDDVDGTVKVTVDSSNVKLDTPGKYTVTYTARDAAGNETTLTRQVIVKAAQVEEIPAKSGAMKVYFNAKGDLYINATFTESKLGLATFKKYATLIDSQTGEEIPGIKVTTQNFKDDPKFNKFQIGIKKDMLDKLGEGSYKIALRAEVNGKKYVATLGSIPEKIDVSNSLGDKVVSVDAIKGEDLVITKSPLQVKEANVGIRNTYFNKKSNNFIVDGNFDIDVTADKQFAKTAVIIDANTNQPVAGIAPIKIGNVADSKFSKFQLVVPTNVLAQLEDGTYKI</sequence>
<dbReference type="Gene3D" id="2.60.40.1220">
    <property type="match status" value="1"/>
</dbReference>
<dbReference type="SUPFAM" id="SSF81296">
    <property type="entry name" value="E set domains"/>
    <property type="match status" value="1"/>
</dbReference>
<organism evidence="8 9">
    <name type="scientific">Clostridium perfringens D str. JGS1721</name>
    <dbReference type="NCBI Taxonomy" id="488537"/>
    <lineage>
        <taxon>Bacteria</taxon>
        <taxon>Bacillati</taxon>
        <taxon>Bacillota</taxon>
        <taxon>Clostridia</taxon>
        <taxon>Eubacteriales</taxon>
        <taxon>Clostridiaceae</taxon>
        <taxon>Clostridium</taxon>
    </lineage>
</organism>
<dbReference type="Gene3D" id="2.60.40.10">
    <property type="entry name" value="Immunoglobulins"/>
    <property type="match status" value="1"/>
</dbReference>
<dbReference type="PANTHER" id="PTHR46652:SF3">
    <property type="entry name" value="LEUCINE-RICH REPEAT-CONTAINING PROTEIN 9"/>
    <property type="match status" value="1"/>
</dbReference>
<dbReference type="RefSeq" id="WP_003476516.1">
    <property type="nucleotide sequence ID" value="NZ_ABOO01000088.1"/>
</dbReference>
<evidence type="ECO:0000259" key="7">
    <source>
        <dbReference type="Pfam" id="PF16403"/>
    </source>
</evidence>
<protein>
    <submittedName>
        <fullName evidence="8">S4 domain protein</fullName>
    </submittedName>
</protein>
<name>B1V7Z9_CLOPF</name>
<comment type="similarity">
    <text evidence="1">Belongs to the internalin family.</text>
</comment>
<evidence type="ECO:0000256" key="2">
    <source>
        <dbReference type="ARBA" id="ARBA00022614"/>
    </source>
</evidence>
<dbReference type="InterPro" id="IPR012569">
    <property type="entry name" value="Inl_IR"/>
</dbReference>
<keyword evidence="2" id="KW-0433">Leucine-rich repeat</keyword>
<evidence type="ECO:0000256" key="1">
    <source>
        <dbReference type="ARBA" id="ARBA00009432"/>
    </source>
</evidence>
<evidence type="ECO:0000256" key="5">
    <source>
        <dbReference type="SAM" id="SignalP"/>
    </source>
</evidence>
<feature type="domain" description="Internalin Ig-like inter-repeat region" evidence="6">
    <location>
        <begin position="336"/>
        <end position="359"/>
    </location>
</feature>
<feature type="chain" id="PRO_5002770928" evidence="5">
    <location>
        <begin position="29"/>
        <end position="682"/>
    </location>
</feature>
<dbReference type="Proteomes" id="UP000003188">
    <property type="component" value="Unassembled WGS sequence"/>
</dbReference>